<sequence length="128" mass="14832">MGPWESTECFIRSVFDDILDYIMVRKQPSVPGRSRPRFSLYLSAKLMYGCVKLYRKQTQYLLALGSPHTVSSLDQITLKDVDIPNLPQPCERIRSLHKSLIPFKNLRWRERIRERNVVPQGKNPSGSA</sequence>
<dbReference type="InterPro" id="IPR006910">
    <property type="entry name" value="Rad21_Rec8_N"/>
</dbReference>
<dbReference type="AlphaFoldDB" id="K1Q6X6"/>
<reference evidence="2" key="1">
    <citation type="journal article" date="2012" name="Nature">
        <title>The oyster genome reveals stress adaptation and complexity of shell formation.</title>
        <authorList>
            <person name="Zhang G."/>
            <person name="Fang X."/>
            <person name="Guo X."/>
            <person name="Li L."/>
            <person name="Luo R."/>
            <person name="Xu F."/>
            <person name="Yang P."/>
            <person name="Zhang L."/>
            <person name="Wang X."/>
            <person name="Qi H."/>
            <person name="Xiong Z."/>
            <person name="Que H."/>
            <person name="Xie Y."/>
            <person name="Holland P.W."/>
            <person name="Paps J."/>
            <person name="Zhu Y."/>
            <person name="Wu F."/>
            <person name="Chen Y."/>
            <person name="Wang J."/>
            <person name="Peng C."/>
            <person name="Meng J."/>
            <person name="Yang L."/>
            <person name="Liu J."/>
            <person name="Wen B."/>
            <person name="Zhang N."/>
            <person name="Huang Z."/>
            <person name="Zhu Q."/>
            <person name="Feng Y."/>
            <person name="Mount A."/>
            <person name="Hedgecock D."/>
            <person name="Xu Z."/>
            <person name="Liu Y."/>
            <person name="Domazet-Loso T."/>
            <person name="Du Y."/>
            <person name="Sun X."/>
            <person name="Zhang S."/>
            <person name="Liu B."/>
            <person name="Cheng P."/>
            <person name="Jiang X."/>
            <person name="Li J."/>
            <person name="Fan D."/>
            <person name="Wang W."/>
            <person name="Fu W."/>
            <person name="Wang T."/>
            <person name="Wang B."/>
            <person name="Zhang J."/>
            <person name="Peng Z."/>
            <person name="Li Y."/>
            <person name="Li N."/>
            <person name="Wang J."/>
            <person name="Chen M."/>
            <person name="He Y."/>
            <person name="Tan F."/>
            <person name="Song X."/>
            <person name="Zheng Q."/>
            <person name="Huang R."/>
            <person name="Yang H."/>
            <person name="Du X."/>
            <person name="Chen L."/>
            <person name="Yang M."/>
            <person name="Gaffney P.M."/>
            <person name="Wang S."/>
            <person name="Luo L."/>
            <person name="She Z."/>
            <person name="Ming Y."/>
            <person name="Huang W."/>
            <person name="Zhang S."/>
            <person name="Huang B."/>
            <person name="Zhang Y."/>
            <person name="Qu T."/>
            <person name="Ni P."/>
            <person name="Miao G."/>
            <person name="Wang J."/>
            <person name="Wang Q."/>
            <person name="Steinberg C.E."/>
            <person name="Wang H."/>
            <person name="Li N."/>
            <person name="Qian L."/>
            <person name="Zhang G."/>
            <person name="Li Y."/>
            <person name="Yang H."/>
            <person name="Liu X."/>
            <person name="Wang J."/>
            <person name="Yin Y."/>
            <person name="Wang J."/>
        </authorList>
    </citation>
    <scope>NUCLEOTIDE SEQUENCE [LARGE SCALE GENOMIC DNA]</scope>
    <source>
        <strain evidence="2">05x7-T-G4-1.051#20</strain>
    </source>
</reference>
<evidence type="ECO:0000259" key="1">
    <source>
        <dbReference type="Pfam" id="PF04825"/>
    </source>
</evidence>
<dbReference type="Pfam" id="PF04825">
    <property type="entry name" value="Rad21_Rec8_N"/>
    <property type="match status" value="1"/>
</dbReference>
<feature type="domain" description="Rad21/Rec8-like protein N-terminal" evidence="1">
    <location>
        <begin position="31"/>
        <end position="63"/>
    </location>
</feature>
<proteinExistence type="predicted"/>
<evidence type="ECO:0000313" key="2">
    <source>
        <dbReference type="EMBL" id="EKC17231.1"/>
    </source>
</evidence>
<organism evidence="2">
    <name type="scientific">Magallana gigas</name>
    <name type="common">Pacific oyster</name>
    <name type="synonym">Crassostrea gigas</name>
    <dbReference type="NCBI Taxonomy" id="29159"/>
    <lineage>
        <taxon>Eukaryota</taxon>
        <taxon>Metazoa</taxon>
        <taxon>Spiralia</taxon>
        <taxon>Lophotrochozoa</taxon>
        <taxon>Mollusca</taxon>
        <taxon>Bivalvia</taxon>
        <taxon>Autobranchia</taxon>
        <taxon>Pteriomorphia</taxon>
        <taxon>Ostreida</taxon>
        <taxon>Ostreoidea</taxon>
        <taxon>Ostreidae</taxon>
        <taxon>Magallana</taxon>
    </lineage>
</organism>
<dbReference type="EMBL" id="JH823186">
    <property type="protein sequence ID" value="EKC17231.1"/>
    <property type="molecule type" value="Genomic_DNA"/>
</dbReference>
<accession>K1Q6X6</accession>
<protein>
    <submittedName>
        <fullName evidence="2">Meiotic recombination protein REC8-like protein</fullName>
    </submittedName>
</protein>
<dbReference type="HOGENOM" id="CLU_1961683_0_0_1"/>
<gene>
    <name evidence="2" type="ORF">CGI_10001549</name>
</gene>
<dbReference type="InParanoid" id="K1Q6X6"/>
<name>K1Q6X6_MAGGI</name>